<proteinExistence type="predicted"/>
<keyword evidence="2" id="KW-1185">Reference proteome</keyword>
<dbReference type="EMBL" id="BPVZ01000106">
    <property type="protein sequence ID" value="GKV34676.1"/>
    <property type="molecule type" value="Genomic_DNA"/>
</dbReference>
<name>A0AAV5LCQ8_9ROSI</name>
<reference evidence="1 2" key="1">
    <citation type="journal article" date="2021" name="Commun. Biol.">
        <title>The genome of Shorea leprosula (Dipterocarpaceae) highlights the ecological relevance of drought in aseasonal tropical rainforests.</title>
        <authorList>
            <person name="Ng K.K.S."/>
            <person name="Kobayashi M.J."/>
            <person name="Fawcett J.A."/>
            <person name="Hatakeyama M."/>
            <person name="Paape T."/>
            <person name="Ng C.H."/>
            <person name="Ang C.C."/>
            <person name="Tnah L.H."/>
            <person name="Lee C.T."/>
            <person name="Nishiyama T."/>
            <person name="Sese J."/>
            <person name="O'Brien M.J."/>
            <person name="Copetti D."/>
            <person name="Mohd Noor M.I."/>
            <person name="Ong R.C."/>
            <person name="Putra M."/>
            <person name="Sireger I.Z."/>
            <person name="Indrioko S."/>
            <person name="Kosugi Y."/>
            <person name="Izuno A."/>
            <person name="Isagi Y."/>
            <person name="Lee S.L."/>
            <person name="Shimizu K.K."/>
        </authorList>
    </citation>
    <scope>NUCLEOTIDE SEQUENCE [LARGE SCALE GENOMIC DNA]</scope>
    <source>
        <strain evidence="1">214</strain>
    </source>
</reference>
<accession>A0AAV5LCQ8</accession>
<dbReference type="Proteomes" id="UP001054252">
    <property type="component" value="Unassembled WGS sequence"/>
</dbReference>
<evidence type="ECO:0000313" key="1">
    <source>
        <dbReference type="EMBL" id="GKV34676.1"/>
    </source>
</evidence>
<protein>
    <submittedName>
        <fullName evidence="1">Uncharacterized protein</fullName>
    </submittedName>
</protein>
<organism evidence="1 2">
    <name type="scientific">Rubroshorea leprosula</name>
    <dbReference type="NCBI Taxonomy" id="152421"/>
    <lineage>
        <taxon>Eukaryota</taxon>
        <taxon>Viridiplantae</taxon>
        <taxon>Streptophyta</taxon>
        <taxon>Embryophyta</taxon>
        <taxon>Tracheophyta</taxon>
        <taxon>Spermatophyta</taxon>
        <taxon>Magnoliopsida</taxon>
        <taxon>eudicotyledons</taxon>
        <taxon>Gunneridae</taxon>
        <taxon>Pentapetalae</taxon>
        <taxon>rosids</taxon>
        <taxon>malvids</taxon>
        <taxon>Malvales</taxon>
        <taxon>Dipterocarpaceae</taxon>
        <taxon>Rubroshorea</taxon>
    </lineage>
</organism>
<comment type="caution">
    <text evidence="1">The sequence shown here is derived from an EMBL/GenBank/DDBJ whole genome shotgun (WGS) entry which is preliminary data.</text>
</comment>
<dbReference type="AlphaFoldDB" id="A0AAV5LCQ8"/>
<sequence>MNKTEKSMKVKLRLIFHMERDLLKVESKVLILELLHYPYTTQDFSITVAFDRIPEAGLNSPLTRKSGK</sequence>
<evidence type="ECO:0000313" key="2">
    <source>
        <dbReference type="Proteomes" id="UP001054252"/>
    </source>
</evidence>
<gene>
    <name evidence="1" type="ORF">SLEP1_g43031</name>
</gene>